<gene>
    <name evidence="6" type="ORF">BU24DRAFT_496971</name>
</gene>
<dbReference type="RefSeq" id="XP_033378549.1">
    <property type="nucleotide sequence ID" value="XM_033534228.1"/>
</dbReference>
<evidence type="ECO:0000313" key="6">
    <source>
        <dbReference type="EMBL" id="KAF2010210.1"/>
    </source>
</evidence>
<dbReference type="PIRSF" id="PIRSF001112">
    <property type="entry name" value="Epoxide_hydrolase"/>
    <property type="match status" value="1"/>
</dbReference>
<reference evidence="6" key="1">
    <citation type="journal article" date="2020" name="Stud. Mycol.">
        <title>101 Dothideomycetes genomes: a test case for predicting lifestyles and emergence of pathogens.</title>
        <authorList>
            <person name="Haridas S."/>
            <person name="Albert R."/>
            <person name="Binder M."/>
            <person name="Bloem J."/>
            <person name="Labutti K."/>
            <person name="Salamov A."/>
            <person name="Andreopoulos B."/>
            <person name="Baker S."/>
            <person name="Barry K."/>
            <person name="Bills G."/>
            <person name="Bluhm B."/>
            <person name="Cannon C."/>
            <person name="Castanera R."/>
            <person name="Culley D."/>
            <person name="Daum C."/>
            <person name="Ezra D."/>
            <person name="Gonzalez J."/>
            <person name="Henrissat B."/>
            <person name="Kuo A."/>
            <person name="Liang C."/>
            <person name="Lipzen A."/>
            <person name="Lutzoni F."/>
            <person name="Magnuson J."/>
            <person name="Mondo S."/>
            <person name="Nolan M."/>
            <person name="Ohm R."/>
            <person name="Pangilinan J."/>
            <person name="Park H.-J."/>
            <person name="Ramirez L."/>
            <person name="Alfaro M."/>
            <person name="Sun H."/>
            <person name="Tritt A."/>
            <person name="Yoshinaga Y."/>
            <person name="Zwiers L.-H."/>
            <person name="Turgeon B."/>
            <person name="Goodwin S."/>
            <person name="Spatafora J."/>
            <person name="Crous P."/>
            <person name="Grigoriev I."/>
        </authorList>
    </citation>
    <scope>NUCLEOTIDE SEQUENCE</scope>
    <source>
        <strain evidence="6">CBS 175.79</strain>
    </source>
</reference>
<feature type="compositionally biased region" description="Polar residues" evidence="4">
    <location>
        <begin position="10"/>
        <end position="19"/>
    </location>
</feature>
<dbReference type="Proteomes" id="UP000799778">
    <property type="component" value="Unassembled WGS sequence"/>
</dbReference>
<dbReference type="InterPro" id="IPR029058">
    <property type="entry name" value="AB_hydrolase_fold"/>
</dbReference>
<name>A0A6A5XBB5_9PLEO</name>
<accession>A0A6A5XBB5</accession>
<evidence type="ECO:0000256" key="2">
    <source>
        <dbReference type="ARBA" id="ARBA00022801"/>
    </source>
</evidence>
<keyword evidence="2" id="KW-0378">Hydrolase</keyword>
<dbReference type="PANTHER" id="PTHR21661">
    <property type="entry name" value="EPOXIDE HYDROLASE 1-RELATED"/>
    <property type="match status" value="1"/>
</dbReference>
<dbReference type="InterPro" id="IPR016292">
    <property type="entry name" value="Epoxide_hydrolase"/>
</dbReference>
<dbReference type="InterPro" id="IPR000639">
    <property type="entry name" value="Epox_hydrolase-like"/>
</dbReference>
<feature type="active site" description="Nucleophile" evidence="3">
    <location>
        <position position="200"/>
    </location>
</feature>
<organism evidence="6 7">
    <name type="scientific">Aaosphaeria arxii CBS 175.79</name>
    <dbReference type="NCBI Taxonomy" id="1450172"/>
    <lineage>
        <taxon>Eukaryota</taxon>
        <taxon>Fungi</taxon>
        <taxon>Dikarya</taxon>
        <taxon>Ascomycota</taxon>
        <taxon>Pezizomycotina</taxon>
        <taxon>Dothideomycetes</taxon>
        <taxon>Pleosporomycetidae</taxon>
        <taxon>Pleosporales</taxon>
        <taxon>Pleosporales incertae sedis</taxon>
        <taxon>Aaosphaeria</taxon>
    </lineage>
</organism>
<dbReference type="OrthoDB" id="7130006at2759"/>
<dbReference type="SUPFAM" id="SSF53474">
    <property type="entry name" value="alpha/beta-Hydrolases"/>
    <property type="match status" value="1"/>
</dbReference>
<evidence type="ECO:0000259" key="5">
    <source>
        <dbReference type="Pfam" id="PF06441"/>
    </source>
</evidence>
<dbReference type="GeneID" id="54291625"/>
<sequence>MASAKDFSTIPANATQQPTPFGLHVDEQKLQDFKTLLRLSPVARETYENQQEDRRFGVTRKWMLDAKEYWENSFDWRKEEEHINSFPNFKTNITDDDGTTLDIHFTALFSERKDATPIVFFHGWPGSFLEFLPIMSLLREKYTPSDLPYHIIAPSLPGYTLSKDLPISKNWTVYDTARIMHKLALSLGFGTSGYLVQGGDIGSFVSRIIAATYPECKGMHLNFMHMQVSPPGISPDSITPQEQIGLERCEQFKQTGSAYGREHGTRPATIGHVLSSSPIAQLAWIGEKFLEWTDEDLPLRTVLADITLYWLCESFPSSIYTYREDYASRDGGYFHGQKHLYVDKPTGYSYFPKELAPIPRSWAETSTRLVVFKAHESGGHFAALEKPEALWKDIEEYVQVAFK</sequence>
<protein>
    <recommendedName>
        <fullName evidence="5">Epoxide hydrolase N-terminal domain-containing protein</fullName>
    </recommendedName>
</protein>
<dbReference type="Pfam" id="PF06441">
    <property type="entry name" value="EHN"/>
    <property type="match status" value="1"/>
</dbReference>
<dbReference type="Gene3D" id="3.40.50.1820">
    <property type="entry name" value="alpha/beta hydrolase"/>
    <property type="match status" value="1"/>
</dbReference>
<feature type="active site" description="Proton donor" evidence="3">
    <location>
        <position position="322"/>
    </location>
</feature>
<proteinExistence type="inferred from homology"/>
<feature type="region of interest" description="Disordered" evidence="4">
    <location>
        <begin position="1"/>
        <end position="20"/>
    </location>
</feature>
<dbReference type="AlphaFoldDB" id="A0A6A5XBB5"/>
<comment type="similarity">
    <text evidence="1">Belongs to the peptidase S33 family.</text>
</comment>
<dbReference type="PANTHER" id="PTHR21661:SF39">
    <property type="entry name" value="HYDROLASE, PUTATIVE (AFU_ORTHOLOGUE AFUA_3G08960)-RELATED"/>
    <property type="match status" value="1"/>
</dbReference>
<feature type="domain" description="Epoxide hydrolase N-terminal" evidence="5">
    <location>
        <begin position="19"/>
        <end position="131"/>
    </location>
</feature>
<dbReference type="EMBL" id="ML978077">
    <property type="protein sequence ID" value="KAF2010210.1"/>
    <property type="molecule type" value="Genomic_DNA"/>
</dbReference>
<dbReference type="GO" id="GO:0097176">
    <property type="term" value="P:epoxide metabolic process"/>
    <property type="evidence" value="ECO:0007669"/>
    <property type="project" value="TreeGrafter"/>
</dbReference>
<evidence type="ECO:0000256" key="3">
    <source>
        <dbReference type="PIRSR" id="PIRSR001112-1"/>
    </source>
</evidence>
<dbReference type="PRINTS" id="PR00412">
    <property type="entry name" value="EPOXHYDRLASE"/>
</dbReference>
<evidence type="ECO:0000313" key="7">
    <source>
        <dbReference type="Proteomes" id="UP000799778"/>
    </source>
</evidence>
<keyword evidence="7" id="KW-1185">Reference proteome</keyword>
<dbReference type="GO" id="GO:0004301">
    <property type="term" value="F:epoxide hydrolase activity"/>
    <property type="evidence" value="ECO:0007669"/>
    <property type="project" value="TreeGrafter"/>
</dbReference>
<evidence type="ECO:0000256" key="1">
    <source>
        <dbReference type="ARBA" id="ARBA00010088"/>
    </source>
</evidence>
<feature type="active site" description="Proton acceptor" evidence="3">
    <location>
        <position position="380"/>
    </location>
</feature>
<dbReference type="InterPro" id="IPR010497">
    <property type="entry name" value="Epoxide_hydro_N"/>
</dbReference>
<evidence type="ECO:0000256" key="4">
    <source>
        <dbReference type="SAM" id="MobiDB-lite"/>
    </source>
</evidence>